<dbReference type="AlphaFoldDB" id="A0A6G1HRN1"/>
<evidence type="ECO:0000313" key="2">
    <source>
        <dbReference type="Proteomes" id="UP000799640"/>
    </source>
</evidence>
<name>A0A6G1HRN1_9PEZI</name>
<dbReference type="SUPFAM" id="SSF52047">
    <property type="entry name" value="RNI-like"/>
    <property type="match status" value="1"/>
</dbReference>
<gene>
    <name evidence="1" type="ORF">EJ06DRAFT_480300</name>
</gene>
<reference evidence="1" key="1">
    <citation type="journal article" date="2020" name="Stud. Mycol.">
        <title>101 Dothideomycetes genomes: a test case for predicting lifestyles and emergence of pathogens.</title>
        <authorList>
            <person name="Haridas S."/>
            <person name="Albert R."/>
            <person name="Binder M."/>
            <person name="Bloem J."/>
            <person name="Labutti K."/>
            <person name="Salamov A."/>
            <person name="Andreopoulos B."/>
            <person name="Baker S."/>
            <person name="Barry K."/>
            <person name="Bills G."/>
            <person name="Bluhm B."/>
            <person name="Cannon C."/>
            <person name="Castanera R."/>
            <person name="Culley D."/>
            <person name="Daum C."/>
            <person name="Ezra D."/>
            <person name="Gonzalez J."/>
            <person name="Henrissat B."/>
            <person name="Kuo A."/>
            <person name="Liang C."/>
            <person name="Lipzen A."/>
            <person name="Lutzoni F."/>
            <person name="Magnuson J."/>
            <person name="Mondo S."/>
            <person name="Nolan M."/>
            <person name="Ohm R."/>
            <person name="Pangilinan J."/>
            <person name="Park H.-J."/>
            <person name="Ramirez L."/>
            <person name="Alfaro M."/>
            <person name="Sun H."/>
            <person name="Tritt A."/>
            <person name="Yoshinaga Y."/>
            <person name="Zwiers L.-H."/>
            <person name="Turgeon B."/>
            <person name="Goodwin S."/>
            <person name="Spatafora J."/>
            <person name="Crous P."/>
            <person name="Grigoriev I."/>
        </authorList>
    </citation>
    <scope>NUCLEOTIDE SEQUENCE</scope>
    <source>
        <strain evidence="1">CBS 262.69</strain>
    </source>
</reference>
<sequence>ILADLVSQLSQLRELRLEIETQFSDKHIERLAINLPSLEKLHTGGHGLTDQALMSLSTLNYLKRVSVEGSRFTFKALMAYILSLGPMNNGMSMTIVLMHDDALTRKESRALREALHDAVNGHMSL</sequence>
<organism evidence="1 2">
    <name type="scientific">Trichodelitschia bisporula</name>
    <dbReference type="NCBI Taxonomy" id="703511"/>
    <lineage>
        <taxon>Eukaryota</taxon>
        <taxon>Fungi</taxon>
        <taxon>Dikarya</taxon>
        <taxon>Ascomycota</taxon>
        <taxon>Pezizomycotina</taxon>
        <taxon>Dothideomycetes</taxon>
        <taxon>Dothideomycetes incertae sedis</taxon>
        <taxon>Phaeotrichales</taxon>
        <taxon>Phaeotrichaceae</taxon>
        <taxon>Trichodelitschia</taxon>
    </lineage>
</organism>
<feature type="non-terminal residue" evidence="1">
    <location>
        <position position="1"/>
    </location>
</feature>
<dbReference type="InterPro" id="IPR032675">
    <property type="entry name" value="LRR_dom_sf"/>
</dbReference>
<protein>
    <submittedName>
        <fullName evidence="1">Uncharacterized protein</fullName>
    </submittedName>
</protein>
<dbReference type="EMBL" id="ML996700">
    <property type="protein sequence ID" value="KAF2398497.1"/>
    <property type="molecule type" value="Genomic_DNA"/>
</dbReference>
<proteinExistence type="predicted"/>
<dbReference type="Gene3D" id="3.80.10.10">
    <property type="entry name" value="Ribonuclease Inhibitor"/>
    <property type="match status" value="1"/>
</dbReference>
<accession>A0A6G1HRN1</accession>
<evidence type="ECO:0000313" key="1">
    <source>
        <dbReference type="EMBL" id="KAF2398497.1"/>
    </source>
</evidence>
<dbReference type="Proteomes" id="UP000799640">
    <property type="component" value="Unassembled WGS sequence"/>
</dbReference>
<keyword evidence="2" id="KW-1185">Reference proteome</keyword>
<dbReference type="OrthoDB" id="10028886at2759"/>